<organism evidence="1 2">
    <name type="scientific">Flavobacterium aquidurense</name>
    <dbReference type="NCBI Taxonomy" id="362413"/>
    <lineage>
        <taxon>Bacteria</taxon>
        <taxon>Pseudomonadati</taxon>
        <taxon>Bacteroidota</taxon>
        <taxon>Flavobacteriia</taxon>
        <taxon>Flavobacteriales</taxon>
        <taxon>Flavobacteriaceae</taxon>
        <taxon>Flavobacterium</taxon>
    </lineage>
</organism>
<dbReference type="AlphaFoldDB" id="A0A0Q0RWC8"/>
<dbReference type="Proteomes" id="UP000050443">
    <property type="component" value="Unassembled WGS sequence"/>
</dbReference>
<dbReference type="EMBL" id="JRLF01000007">
    <property type="protein sequence ID" value="KQB41518.1"/>
    <property type="molecule type" value="Genomic_DNA"/>
</dbReference>
<evidence type="ECO:0000313" key="1">
    <source>
        <dbReference type="EMBL" id="KQB41518.1"/>
    </source>
</evidence>
<proteinExistence type="predicted"/>
<dbReference type="STRING" id="362413.RC62_3863"/>
<accession>A0A0Q0RWC8</accession>
<sequence>MLEQKDVIEDDILDQISHALKIPVEAFQNFDEEQAVNIISNTFNIEKEAYIGNSKPVFNINPFDELKKLHDEKIALYERMLKEKDEMMTRLEKLINK</sequence>
<protein>
    <submittedName>
        <fullName evidence="1">Uncharacterized protein</fullName>
    </submittedName>
</protein>
<evidence type="ECO:0000313" key="2">
    <source>
        <dbReference type="Proteomes" id="UP000050443"/>
    </source>
</evidence>
<comment type="caution">
    <text evidence="1">The sequence shown here is derived from an EMBL/GenBank/DDBJ whole genome shotgun (WGS) entry which is preliminary data.</text>
</comment>
<dbReference type="PATRIC" id="fig|362413.3.peg.3789"/>
<gene>
    <name evidence="1" type="ORF">RC62_3863</name>
</gene>
<reference evidence="1 2" key="1">
    <citation type="submission" date="2014-09" db="EMBL/GenBank/DDBJ databases">
        <title>Genome sequence of Flavobacterium aquidurense RC62.</title>
        <authorList>
            <person name="Kim J.F."/>
            <person name="Kwak M.-J."/>
        </authorList>
    </citation>
    <scope>NUCLEOTIDE SEQUENCE [LARGE SCALE GENOMIC DNA]</scope>
    <source>
        <strain evidence="1 2">RC62</strain>
    </source>
</reference>
<name>A0A0Q0RWC8_9FLAO</name>